<dbReference type="Gene3D" id="2.40.170.20">
    <property type="entry name" value="TonB-dependent receptor, beta-barrel domain"/>
    <property type="match status" value="1"/>
</dbReference>
<dbReference type="InterPro" id="IPR036942">
    <property type="entry name" value="Beta-barrel_TonB_sf"/>
</dbReference>
<evidence type="ECO:0000313" key="10">
    <source>
        <dbReference type="Proteomes" id="UP000831796"/>
    </source>
</evidence>
<sequence length="804" mass="89264">MANVTSSSQPLYVVDGIPVYNMDAKPENWTGLYRFINETQYAPVKEPVPFSPMGNPLLDLPVADIDQVEVLKGAAATAQYGIQGTNGVIRISTRRGADGLALAQPLRVRYAGWGGLQQVRQRYDLLDARQYAELANEAARNDGNSPPYSAAELNNLSGVDWQDKAFRVAGMQSHNLSVDGLTAHGTRYYVAADYLRQGGVLINSQLSRYSLRANVEQQLGRKLTVSAKVAGSQLDQKQPGFQSDASSTLATLLQARPILPPPSTNPYYTFNPMRDLEEVYFQPRTRRLLAQLRLSYQVTPALSLRAYASREQAKLAGNFHVKPTTVPDGTVIGYEQSADSETKTAVYGSELSYQQTLGDRHGLSASLHYQQQQYERSQNQERRTTYAYLNNPASIGTAYIRTEMETEPLRNATAAVAYVYDKRYELRASMRSDFILATDDSKEIHRWFPGAELRWHLGQEAFLADVASLSALSLQAGAGRTRSFYSFDQTDQVDAGLHLGMLHDKLTLDAQVYRRRTEDAQATLTTVFFGTNGPITSYYSPQIELRNQGVELTLGGSWQLGQFRGLSTVAVAANKNEVTEIRFGTYSIDKVNELEKGQSVSRFFVFEQQGTYPASSPEAGRVRFRDRNNNGQFDYGDGQYQGSGLPRRTLNLYQQLHWQRWQLEAQLDGLFGYQILNTTLVGLDRPTGNSNASVRALDYWTPNNQNTSVPKPGRAASYGPFSDQDLASGNHVRLSQLMLSYEVLNTEARRLSVWVGGQNLFVTGSYRGFDPNVSSGGASPLLAGQDASVYPVARVWQLGVRGQF</sequence>
<evidence type="ECO:0000256" key="2">
    <source>
        <dbReference type="ARBA" id="ARBA00022448"/>
    </source>
</evidence>
<comment type="subcellular location">
    <subcellularLocation>
        <location evidence="1">Cell outer membrane</location>
        <topology evidence="1">Multi-pass membrane protein</topology>
    </subcellularLocation>
</comment>
<organism evidence="9 10">
    <name type="scientific">Hymenobacter cellulosilyticus</name>
    <dbReference type="NCBI Taxonomy" id="2932248"/>
    <lineage>
        <taxon>Bacteria</taxon>
        <taxon>Pseudomonadati</taxon>
        <taxon>Bacteroidota</taxon>
        <taxon>Cytophagia</taxon>
        <taxon>Cytophagales</taxon>
        <taxon>Hymenobacteraceae</taxon>
        <taxon>Hymenobacter</taxon>
    </lineage>
</organism>
<dbReference type="GO" id="GO:0009279">
    <property type="term" value="C:cell outer membrane"/>
    <property type="evidence" value="ECO:0007669"/>
    <property type="project" value="UniProtKB-SubCell"/>
</dbReference>
<accession>A0A8T9Q936</accession>
<dbReference type="SUPFAM" id="SSF56935">
    <property type="entry name" value="Porins"/>
    <property type="match status" value="1"/>
</dbReference>
<dbReference type="GO" id="GO:0015344">
    <property type="term" value="F:siderophore uptake transmembrane transporter activity"/>
    <property type="evidence" value="ECO:0007669"/>
    <property type="project" value="TreeGrafter"/>
</dbReference>
<keyword evidence="3" id="KW-1134">Transmembrane beta strand</keyword>
<dbReference type="Proteomes" id="UP000831796">
    <property type="component" value="Chromosome"/>
</dbReference>
<dbReference type="RefSeq" id="WP_244676269.1">
    <property type="nucleotide sequence ID" value="NZ_CP095046.1"/>
</dbReference>
<dbReference type="Pfam" id="PF07715">
    <property type="entry name" value="Plug"/>
    <property type="match status" value="1"/>
</dbReference>
<dbReference type="InterPro" id="IPR012910">
    <property type="entry name" value="Plug_dom"/>
</dbReference>
<dbReference type="PANTHER" id="PTHR30069:SF29">
    <property type="entry name" value="HEMOGLOBIN AND HEMOGLOBIN-HAPTOGLOBIN-BINDING PROTEIN 1-RELATED"/>
    <property type="match status" value="1"/>
</dbReference>
<keyword evidence="10" id="KW-1185">Reference proteome</keyword>
<proteinExistence type="predicted"/>
<evidence type="ECO:0000313" key="9">
    <source>
        <dbReference type="EMBL" id="UOQ72911.1"/>
    </source>
</evidence>
<dbReference type="GO" id="GO:0044718">
    <property type="term" value="P:siderophore transmembrane transport"/>
    <property type="evidence" value="ECO:0007669"/>
    <property type="project" value="TreeGrafter"/>
</dbReference>
<evidence type="ECO:0000256" key="1">
    <source>
        <dbReference type="ARBA" id="ARBA00004571"/>
    </source>
</evidence>
<keyword evidence="6" id="KW-0472">Membrane</keyword>
<gene>
    <name evidence="9" type="ORF">MUN79_02680</name>
</gene>
<protein>
    <submittedName>
        <fullName evidence="9">TonB-dependent receptor plug domain-containing protein</fullName>
    </submittedName>
</protein>
<keyword evidence="2" id="KW-0813">Transport</keyword>
<feature type="domain" description="TonB-dependent receptor plug" evidence="8">
    <location>
        <begin position="6"/>
        <end position="88"/>
    </location>
</feature>
<keyword evidence="7" id="KW-0998">Cell outer membrane</keyword>
<name>A0A8T9Q936_9BACT</name>
<dbReference type="EMBL" id="CP095046">
    <property type="protein sequence ID" value="UOQ72911.1"/>
    <property type="molecule type" value="Genomic_DNA"/>
</dbReference>
<evidence type="ECO:0000256" key="4">
    <source>
        <dbReference type="ARBA" id="ARBA00022692"/>
    </source>
</evidence>
<evidence type="ECO:0000256" key="5">
    <source>
        <dbReference type="ARBA" id="ARBA00022729"/>
    </source>
</evidence>
<evidence type="ECO:0000259" key="8">
    <source>
        <dbReference type="Pfam" id="PF07715"/>
    </source>
</evidence>
<dbReference type="PANTHER" id="PTHR30069">
    <property type="entry name" value="TONB-DEPENDENT OUTER MEMBRANE RECEPTOR"/>
    <property type="match status" value="1"/>
</dbReference>
<dbReference type="AlphaFoldDB" id="A0A8T9Q936"/>
<evidence type="ECO:0000256" key="3">
    <source>
        <dbReference type="ARBA" id="ARBA00022452"/>
    </source>
</evidence>
<dbReference type="Gene3D" id="2.170.130.10">
    <property type="entry name" value="TonB-dependent receptor, plug domain"/>
    <property type="match status" value="1"/>
</dbReference>
<keyword evidence="9" id="KW-0675">Receptor</keyword>
<evidence type="ECO:0000256" key="7">
    <source>
        <dbReference type="ARBA" id="ARBA00023237"/>
    </source>
</evidence>
<dbReference type="InterPro" id="IPR037066">
    <property type="entry name" value="Plug_dom_sf"/>
</dbReference>
<dbReference type="KEGG" id="hcu:MUN79_02680"/>
<keyword evidence="5" id="KW-0732">Signal</keyword>
<reference evidence="9" key="1">
    <citation type="submission" date="2022-04" db="EMBL/GenBank/DDBJ databases">
        <title>Hymenobacter sp. isolated from the air.</title>
        <authorList>
            <person name="Won M."/>
            <person name="Lee C.-M."/>
            <person name="Woen H.-Y."/>
            <person name="Kwon S.-W."/>
        </authorList>
    </citation>
    <scope>NUCLEOTIDE SEQUENCE</scope>
    <source>
        <strain evidence="9">5116S-3</strain>
    </source>
</reference>
<keyword evidence="4" id="KW-0812">Transmembrane</keyword>
<dbReference type="InterPro" id="IPR039426">
    <property type="entry name" value="TonB-dep_rcpt-like"/>
</dbReference>
<evidence type="ECO:0000256" key="6">
    <source>
        <dbReference type="ARBA" id="ARBA00023136"/>
    </source>
</evidence>